<evidence type="ECO:0000313" key="7">
    <source>
        <dbReference type="Proteomes" id="UP000694843"/>
    </source>
</evidence>
<gene>
    <name evidence="8" type="primary">LOC108667074</name>
</gene>
<evidence type="ECO:0000256" key="4">
    <source>
        <dbReference type="SAM" id="MobiDB-lite"/>
    </source>
</evidence>
<feature type="domain" description="Cystatin" evidence="6">
    <location>
        <begin position="695"/>
        <end position="805"/>
    </location>
</feature>
<proteinExistence type="inferred from homology"/>
<dbReference type="OrthoDB" id="6357437at2759"/>
<evidence type="ECO:0000256" key="5">
    <source>
        <dbReference type="SAM" id="SignalP"/>
    </source>
</evidence>
<dbReference type="InterPro" id="IPR000010">
    <property type="entry name" value="Cystatin_dom"/>
</dbReference>
<dbReference type="AlphaFoldDB" id="A0A979FNR5"/>
<feature type="domain" description="Cystatin" evidence="6">
    <location>
        <begin position="362"/>
        <end position="468"/>
    </location>
</feature>
<feature type="region of interest" description="Disordered" evidence="4">
    <location>
        <begin position="993"/>
        <end position="1098"/>
    </location>
</feature>
<feature type="domain" description="Cystatin" evidence="6">
    <location>
        <begin position="824"/>
        <end position="935"/>
    </location>
</feature>
<dbReference type="PANTHER" id="PTHR46186:SF2">
    <property type="entry name" value="CYSTATIN"/>
    <property type="match status" value="1"/>
</dbReference>
<evidence type="ECO:0000256" key="1">
    <source>
        <dbReference type="ARBA" id="ARBA00009403"/>
    </source>
</evidence>
<dbReference type="GO" id="GO:0004869">
    <property type="term" value="F:cysteine-type endopeptidase inhibitor activity"/>
    <property type="evidence" value="ECO:0007669"/>
    <property type="project" value="UniProtKB-KW"/>
</dbReference>
<dbReference type="Gene3D" id="3.10.450.10">
    <property type="match status" value="5"/>
</dbReference>
<protein>
    <submittedName>
        <fullName evidence="8">Uncharacterized protein LOC108667074</fullName>
    </submittedName>
</protein>
<keyword evidence="7" id="KW-1185">Reference proteome</keyword>
<feature type="chain" id="PRO_5037125151" evidence="5">
    <location>
        <begin position="28"/>
        <end position="1098"/>
    </location>
</feature>
<dbReference type="Proteomes" id="UP000694843">
    <property type="component" value="Unplaced"/>
</dbReference>
<sequence>MASASCRFLCLCRCLLLFSSFILSSVGQVPLPPLSSNPSLQNSHVFSANRHGVALPPATSHSSSGVGVPLTATSPQGSRVGVAFTPGGSRAGVPLPPAPNQGGFKSSGGIFGPVGKGILETRPQNSLGIGFRTPEGNPFTFNELPSSIELDKNLSPVPPYFVFSDDDAPRRTLSIGGPKTGGLLPISNPTSDPKLLRLLSEPVVRQRLVAEAGANKALKISAILMAHKQVVGGQITYASLRVSETNCPASRVNSLRGCLVDASQDSYICEVAFWDRPWLNVTRILDEKTGNCPVDTTRPHYQCVVSLLYHPNHLMPLRVAHGDDKDKLKCNKKVSDSNLHKPVSLISAYMQVSGSNLHKPVSLISAYMQVSDSNLHKPVSLISAYMQVSGSNLHKPVSLISAYMQASAGTKYLLTVEVAETTCLKGTTLGTQRSQCPRDPTEDHEICVFVVLHQPWLPSSHLLSAKCFDKDEAHRHNPEFLLSSSVFHATQAAASSSAAGTSLPSAAVTLKPVTLTLSGGQSAPDVPHDAQTSRVAQFVVDEINKNDVGDHDFDSRAHDESHELDDDFSRELDDDDGYYQLVKVHKVLPLQSGSGQTRVVLEVGETNCTRAPLHRPPSAPRYCTLDPFEEHEVCDAVVQVPASGALQLVSVSCQDLGDYLGQSSLVPPVPPVAWVPEPFLPLGHLPSLPHTSPTETYAGMRPVATSDVLVQKAGQLVVARYNLLSDEDDLATLVAVVTAHTLDSGTGGVRYLLEVEMAETSCRKYLPIVDPNKCPVDPSEDRIVCQAEVTRDSTSGTAGTSWDGLTAKKLYCREKDDYVRARATGEDGPWTPMSPTDPKLKDLASFIADQFDLRTDDDNLFLPQRTVSARYQNVSGIRYNVVVELAETFCPKYKEHIDKQRCRVDHTEDVKLCNAFLFEPPSGVGGTRVTKLLCKDKGGHGAPHSSEVALLPPVHPSAHARPVFLSKFQKPSYRTHFEDSGESLESNEFIMGSKLPRQSPTKPVTLAPTPPSPFITPKTFPKRRESEESNEQFYQSPRVPGLRSSQTAPSGPGRRLDSRSEEDESDEFLPRNSRSGRRRRSDPRATLSIDVQNPKASL</sequence>
<reference evidence="8" key="1">
    <citation type="submission" date="2025-08" db="UniProtKB">
        <authorList>
            <consortium name="RefSeq"/>
        </authorList>
    </citation>
    <scope>IDENTIFICATION</scope>
    <source>
        <tissue evidence="8">Whole organism</tissue>
    </source>
</reference>
<evidence type="ECO:0000256" key="2">
    <source>
        <dbReference type="ARBA" id="ARBA00022690"/>
    </source>
</evidence>
<organism evidence="7 8">
    <name type="scientific">Hyalella azteca</name>
    <name type="common">Amphipod</name>
    <dbReference type="NCBI Taxonomy" id="294128"/>
    <lineage>
        <taxon>Eukaryota</taxon>
        <taxon>Metazoa</taxon>
        <taxon>Ecdysozoa</taxon>
        <taxon>Arthropoda</taxon>
        <taxon>Crustacea</taxon>
        <taxon>Multicrustacea</taxon>
        <taxon>Malacostraca</taxon>
        <taxon>Eumalacostraca</taxon>
        <taxon>Peracarida</taxon>
        <taxon>Amphipoda</taxon>
        <taxon>Senticaudata</taxon>
        <taxon>Talitrida</taxon>
        <taxon>Talitroidea</taxon>
        <taxon>Hyalellidae</taxon>
        <taxon>Hyalella</taxon>
    </lineage>
</organism>
<keyword evidence="5" id="KW-0732">Signal</keyword>
<dbReference type="GO" id="GO:0031982">
    <property type="term" value="C:vesicle"/>
    <property type="evidence" value="ECO:0007669"/>
    <property type="project" value="TreeGrafter"/>
</dbReference>
<accession>A0A979FNR5</accession>
<name>A0A979FNR5_HYAAZ</name>
<feature type="signal peptide" evidence="5">
    <location>
        <begin position="1"/>
        <end position="27"/>
    </location>
</feature>
<feature type="compositionally biased region" description="Polar residues" evidence="4">
    <location>
        <begin position="1089"/>
        <end position="1098"/>
    </location>
</feature>
<dbReference type="GO" id="GO:0005615">
    <property type="term" value="C:extracellular space"/>
    <property type="evidence" value="ECO:0007669"/>
    <property type="project" value="TreeGrafter"/>
</dbReference>
<dbReference type="PANTHER" id="PTHR46186">
    <property type="entry name" value="CYSTATIN"/>
    <property type="match status" value="1"/>
</dbReference>
<feature type="region of interest" description="Disordered" evidence="4">
    <location>
        <begin position="550"/>
        <end position="569"/>
    </location>
</feature>
<evidence type="ECO:0000313" key="8">
    <source>
        <dbReference type="RefSeq" id="XP_047738710.1"/>
    </source>
</evidence>
<dbReference type="GO" id="GO:0005737">
    <property type="term" value="C:cytoplasm"/>
    <property type="evidence" value="ECO:0007669"/>
    <property type="project" value="TreeGrafter"/>
</dbReference>
<dbReference type="GeneID" id="108667074"/>
<dbReference type="CDD" id="cd00042">
    <property type="entry name" value="CY"/>
    <property type="match status" value="4"/>
</dbReference>
<keyword evidence="3" id="KW-0789">Thiol protease inhibitor</keyword>
<evidence type="ECO:0000256" key="3">
    <source>
        <dbReference type="ARBA" id="ARBA00022704"/>
    </source>
</evidence>
<comment type="similarity">
    <text evidence="1">Belongs to the cystatin family.</text>
</comment>
<dbReference type="InterPro" id="IPR046350">
    <property type="entry name" value="Cystatin_sf"/>
</dbReference>
<keyword evidence="2" id="KW-0646">Protease inhibitor</keyword>
<evidence type="ECO:0000259" key="6">
    <source>
        <dbReference type="SMART" id="SM00043"/>
    </source>
</evidence>
<dbReference type="Pfam" id="PF00031">
    <property type="entry name" value="Cystatin"/>
    <property type="match status" value="1"/>
</dbReference>
<dbReference type="SMART" id="SM00043">
    <property type="entry name" value="CY"/>
    <property type="match status" value="3"/>
</dbReference>
<dbReference type="RefSeq" id="XP_047738710.1">
    <property type="nucleotide sequence ID" value="XM_047882754.1"/>
</dbReference>
<dbReference type="KEGG" id="hazt:108667074"/>
<dbReference type="SUPFAM" id="SSF54403">
    <property type="entry name" value="Cystatin/monellin"/>
    <property type="match status" value="4"/>
</dbReference>